<dbReference type="InterPro" id="IPR013783">
    <property type="entry name" value="Ig-like_fold"/>
</dbReference>
<dbReference type="InterPro" id="IPR000601">
    <property type="entry name" value="PKD_dom"/>
</dbReference>
<proteinExistence type="predicted"/>
<feature type="domain" description="PKD" evidence="5">
    <location>
        <begin position="1408"/>
        <end position="1495"/>
    </location>
</feature>
<evidence type="ECO:0000256" key="2">
    <source>
        <dbReference type="ARBA" id="ARBA00022737"/>
    </source>
</evidence>
<dbReference type="InterPro" id="IPR035986">
    <property type="entry name" value="PKD_dom_sf"/>
</dbReference>
<dbReference type="Gene3D" id="2.130.10.10">
    <property type="entry name" value="YVTN repeat-like/Quinoprotein amine dehydrogenase"/>
    <property type="match status" value="4"/>
</dbReference>
<feature type="domain" description="PKD" evidence="5">
    <location>
        <begin position="754"/>
        <end position="824"/>
    </location>
</feature>
<dbReference type="GO" id="GO:0016020">
    <property type="term" value="C:membrane"/>
    <property type="evidence" value="ECO:0007669"/>
    <property type="project" value="InterPro"/>
</dbReference>
<dbReference type="SUPFAM" id="SSF49899">
    <property type="entry name" value="Concanavalin A-like lectins/glucanases"/>
    <property type="match status" value="1"/>
</dbReference>
<dbReference type="Pfam" id="PF04151">
    <property type="entry name" value="PPC"/>
    <property type="match status" value="1"/>
</dbReference>
<comment type="cofactor">
    <cofactor evidence="1">
        <name>Ca(2+)</name>
        <dbReference type="ChEBI" id="CHEBI:29108"/>
    </cofactor>
</comment>
<feature type="domain" description="PKD" evidence="5">
    <location>
        <begin position="1612"/>
        <end position="1664"/>
    </location>
</feature>
<feature type="signal peptide" evidence="3">
    <location>
        <begin position="1"/>
        <end position="19"/>
    </location>
</feature>
<dbReference type="PROSITE" id="PS50060">
    <property type="entry name" value="MAM_2"/>
    <property type="match status" value="1"/>
</dbReference>
<organism evidence="6 7">
    <name type="scientific">Acanthopleuribacter pedis</name>
    <dbReference type="NCBI Taxonomy" id="442870"/>
    <lineage>
        <taxon>Bacteria</taxon>
        <taxon>Pseudomonadati</taxon>
        <taxon>Acidobacteriota</taxon>
        <taxon>Holophagae</taxon>
        <taxon>Acanthopleuribacterales</taxon>
        <taxon>Acanthopleuribacteraceae</taxon>
        <taxon>Acanthopleuribacter</taxon>
    </lineage>
</organism>
<dbReference type="InterPro" id="IPR022409">
    <property type="entry name" value="PKD/Chitinase_dom"/>
</dbReference>
<dbReference type="PANTHER" id="PTHR43739:SF5">
    <property type="entry name" value="EXO-ALPHA-SIALIDASE"/>
    <property type="match status" value="1"/>
</dbReference>
<evidence type="ECO:0000256" key="1">
    <source>
        <dbReference type="ARBA" id="ARBA00001913"/>
    </source>
</evidence>
<dbReference type="SMART" id="SM00089">
    <property type="entry name" value="PKD"/>
    <property type="match status" value="6"/>
</dbReference>
<dbReference type="CDD" id="cd15482">
    <property type="entry name" value="Sialidase_non-viral"/>
    <property type="match status" value="2"/>
</dbReference>
<evidence type="ECO:0000259" key="5">
    <source>
        <dbReference type="PROSITE" id="PS50093"/>
    </source>
</evidence>
<reference evidence="6" key="1">
    <citation type="submission" date="2021-03" db="EMBL/GenBank/DDBJ databases">
        <authorList>
            <person name="Wang G."/>
        </authorList>
    </citation>
    <scope>NUCLEOTIDE SEQUENCE</scope>
    <source>
        <strain evidence="6">KCTC 12899</strain>
    </source>
</reference>
<dbReference type="Pfam" id="PF15902">
    <property type="entry name" value="Sortilin-Vps10"/>
    <property type="match status" value="1"/>
</dbReference>
<feature type="domain" description="PKD" evidence="5">
    <location>
        <begin position="1496"/>
        <end position="1583"/>
    </location>
</feature>
<dbReference type="Proteomes" id="UP000664417">
    <property type="component" value="Unassembled WGS sequence"/>
</dbReference>
<dbReference type="Pfam" id="PF18911">
    <property type="entry name" value="PKD_4"/>
    <property type="match status" value="6"/>
</dbReference>
<evidence type="ECO:0000259" key="4">
    <source>
        <dbReference type="PROSITE" id="PS50060"/>
    </source>
</evidence>
<keyword evidence="3" id="KW-0732">Signal</keyword>
<evidence type="ECO:0000256" key="3">
    <source>
        <dbReference type="SAM" id="SignalP"/>
    </source>
</evidence>
<feature type="domain" description="MAM" evidence="4">
    <location>
        <begin position="843"/>
        <end position="1016"/>
    </location>
</feature>
<dbReference type="RefSeq" id="WP_207859506.1">
    <property type="nucleotide sequence ID" value="NZ_JAFREP010000013.1"/>
</dbReference>
<dbReference type="Gene3D" id="2.60.120.200">
    <property type="match status" value="1"/>
</dbReference>
<dbReference type="InterPro" id="IPR000998">
    <property type="entry name" value="MAM_dom"/>
</dbReference>
<feature type="chain" id="PRO_5035247248" evidence="3">
    <location>
        <begin position="20"/>
        <end position="1876"/>
    </location>
</feature>
<protein>
    <submittedName>
        <fullName evidence="6">PKD domain-containing protein</fullName>
    </submittedName>
</protein>
<dbReference type="SUPFAM" id="SSF49299">
    <property type="entry name" value="PKD domain"/>
    <property type="match status" value="6"/>
</dbReference>
<dbReference type="PANTHER" id="PTHR43739">
    <property type="entry name" value="XYLOGLUCANASE (EUROFUNG)"/>
    <property type="match status" value="1"/>
</dbReference>
<dbReference type="SUPFAM" id="SSF110296">
    <property type="entry name" value="Oligoxyloglucan reducing end-specific cellobiohydrolase"/>
    <property type="match status" value="3"/>
</dbReference>
<dbReference type="CDD" id="cd00146">
    <property type="entry name" value="PKD"/>
    <property type="match status" value="4"/>
</dbReference>
<feature type="domain" description="PKD" evidence="5">
    <location>
        <begin position="1041"/>
        <end position="1103"/>
    </location>
</feature>
<sequence>MKFTLQLLLIATLSVSTIAGDWQTMMSDADVRYEEIKAAFDGYWSKRPTEGRRPGHKQFERWRYFAEQRLSEDGRFNHTAELWQAWLNSEARRKHMKRADFEGNWVSLGPVGGPNGKDIGRVNGVFADPVDPQTLYLCTPAAGIWKTTDGGQVWLPMTAGMPTFGSNGLVIDPRDTRVVHAITGDPNSSNTQSVGMLKSEDGGLTWNRTVLDGVTMMYDIEMHRDNHDIIWVATNRGLYKTLDAGASWQAAFPADRGNPYFRDIAVKPNDPNVMYGITMSAALWRSTDGGLNWSEQVALSGGRSSIAVSPADPERVYALVSNGNSLKGFYRSDDAGSTYQLMADKPNLFARFNGGNDGQAWYDQAITVDPQDADVIYVGGIKIWKSVNGGSDWLYLGTSESNPRYVHDDIHYMGIHHGVLYVGCDGGVYRSDDAGETFNHLNDSLNIMQFYRLGTSQKDVSHFLGGSQDNGTSLHDSAGWKKINGADGMECAVDPFVDSIVYFSTQNGPLYRRDLATGSGRSITPREDSGASLRGPWVTPYVLDPSQEGVMYAGYSDVYKSTDRGDTWTKISDLRAGYLEYVVVSSADNQVLYAGSSGSDQFFRSADGGATWSTIRFAPAGDTRYAIHNLLADHADPRKLWIVVRPSPATVDGRVFRSDDAGATWTNITGTLPQVKANCLVQDVGGDERIYVGTDLGVYYREPGFDDWIAFNQGMPPVIINEMEIQYAAKRLRVATFSRGMWDSELFSASKEAPLAEFVTRQEPNCDGMVVRYRDLSTGLPTNRTWLFPGGSPASSTDAEPVVTYSEPGVYDVTLRVSNAFGSAEKIAEDYVGVPGLPVSGAFADDFNGLTESDAGIQLGQWINQRDDKADWLPATQVISDGSGTWTGPESDAGGDGTFLYLPDVTRAGGMDAALMSPCIDLSGMANPRLTFMHYLRGAVTTEISVDVFADGIWHRGVGAKAQARWAANSWKKHIIELSEFRGKQVRLMLRGSVSQMNNNRCAIDDVQVIDDNSPIAPVIERIEMPAEVQVDSQFEARVIANDPNGLELTYRWTVGDDLQFVGESLFHTFERAGTYNVRVIATNTLGASSELTTTVTASGEPNQTPQITSVSVDPQRPLIGQQVTLSATAVDPDGDTLEYTWRSGFGPGRGVVGQTVQFTFNQSGRQRVWLNVNDGRNRGWASQEVLVDVLDNDGSERLWHNETREAIALDAGETRLYKVEPVDNWTSLQFAAVNDAANVSLYLKAGAIPTTGDYDMAGVLNRDEKTIDVGVPGQQNYYVLLVADRAVTGLDFTVKTEMAEYIFPGQTRDRLDVERGSYRYFFVDAQDYGDLVFETNRGEGDLDLYVAEGYLPTTDRNDAKSEGSTGEERISLSNTAGKKYLIGLYGYEDVRGTSLQVSGTRLDNQAPVIEDWSVPTTGKVGETLTFTANVTDADGDALQILWTSGDGRQAEGPSVSFSYERVGQFIVNLEVRDTKGGRDYRTATLNITESENRVPVISSLVLPRFGTVGEAATLNVNATDADGDTLTYTWDLGDGNSATGNPVNHTYASDGSFFVTVTVEDGRGGRAEERGTILIQPAVNRVPVITALTVPEQGFVGEVTEFSVAAEDADGDSLSTTWTMGDGTTLEGTVAAHTYAAPGSYTVNVAVNDGKGGVATREAVIEIVENQGVPSVAVDSTLFGLTESTGGEMVLRVAVPADVNALRLVAMGGSGDADLYVKLGEAPSRTDFQFRSWESGNREVIDLSGVAGQTVYVMLHAYTGFDGLMFGVNSSPTYTVRQAGTVSGLWGSNNAARYFRIVAPANANRLQISVNGPNGDCDLYLAEGREPTLQSYDAVSANSGSSDALSVENAAGKTYILMQYGYRAYTDVTLSIQFD</sequence>
<dbReference type="InterPro" id="IPR007280">
    <property type="entry name" value="Peptidase_C_arc/bac"/>
</dbReference>
<dbReference type="InterPro" id="IPR052025">
    <property type="entry name" value="Xyloglucanase_GH74"/>
</dbReference>
<dbReference type="GO" id="GO:0010411">
    <property type="term" value="P:xyloglucan metabolic process"/>
    <property type="evidence" value="ECO:0007669"/>
    <property type="project" value="TreeGrafter"/>
</dbReference>
<dbReference type="InterPro" id="IPR031778">
    <property type="entry name" value="Sortilin_N"/>
</dbReference>
<dbReference type="InterPro" id="IPR015943">
    <property type="entry name" value="WD40/YVTN_repeat-like_dom_sf"/>
</dbReference>
<name>A0A8J7QJZ3_9BACT</name>
<evidence type="ECO:0000313" key="7">
    <source>
        <dbReference type="Proteomes" id="UP000664417"/>
    </source>
</evidence>
<dbReference type="InterPro" id="IPR013320">
    <property type="entry name" value="ConA-like_dom_sf"/>
</dbReference>
<evidence type="ECO:0000313" key="6">
    <source>
        <dbReference type="EMBL" id="MBO1319600.1"/>
    </source>
</evidence>
<accession>A0A8J7QJZ3</accession>
<comment type="caution">
    <text evidence="6">The sequence shown here is derived from an EMBL/GenBank/DDBJ whole genome shotgun (WGS) entry which is preliminary data.</text>
</comment>
<gene>
    <name evidence="6" type="ORF">J3U88_14080</name>
</gene>
<dbReference type="EMBL" id="JAFREP010000013">
    <property type="protein sequence ID" value="MBO1319600.1"/>
    <property type="molecule type" value="Genomic_DNA"/>
</dbReference>
<dbReference type="PROSITE" id="PS50093">
    <property type="entry name" value="PKD"/>
    <property type="match status" value="5"/>
</dbReference>
<dbReference type="Gene3D" id="2.60.40.10">
    <property type="entry name" value="Immunoglobulins"/>
    <property type="match status" value="6"/>
</dbReference>
<keyword evidence="2" id="KW-0677">Repeat</keyword>
<keyword evidence="7" id="KW-1185">Reference proteome</keyword>
<dbReference type="Gene3D" id="2.60.120.380">
    <property type="match status" value="4"/>
</dbReference>
<dbReference type="Pfam" id="PF00629">
    <property type="entry name" value="MAM"/>
    <property type="match status" value="1"/>
</dbReference>